<evidence type="ECO:0000313" key="2">
    <source>
        <dbReference type="EMBL" id="MEC5423633.1"/>
    </source>
</evidence>
<dbReference type="EMBL" id="JARZFX010000003">
    <property type="protein sequence ID" value="MEC5423633.1"/>
    <property type="molecule type" value="Genomic_DNA"/>
</dbReference>
<accession>A0ABU6KEX1</accession>
<evidence type="ECO:0000313" key="3">
    <source>
        <dbReference type="Proteomes" id="UP001335737"/>
    </source>
</evidence>
<evidence type="ECO:0008006" key="4">
    <source>
        <dbReference type="Google" id="ProtNLM"/>
    </source>
</evidence>
<comment type="caution">
    <text evidence="2">The sequence shown here is derived from an EMBL/GenBank/DDBJ whole genome shotgun (WGS) entry which is preliminary data.</text>
</comment>
<feature type="region of interest" description="Disordered" evidence="1">
    <location>
        <begin position="1"/>
        <end position="49"/>
    </location>
</feature>
<name>A0ABU6KEX1_9BACI</name>
<feature type="compositionally biased region" description="Basic and acidic residues" evidence="1">
    <location>
        <begin position="17"/>
        <end position="49"/>
    </location>
</feature>
<reference evidence="2 3" key="1">
    <citation type="journal article" date="2024" name="Int. J. Syst. Evol. Microbiol.">
        <title>Virgibacillus tibetensis sp. nov., isolated from salt lake on the Tibetan Plateau of China.</title>
        <authorList>
            <person name="Phurbu D."/>
            <person name="Liu Z.-X."/>
            <person name="Wang R."/>
            <person name="Zheng Y.-Y."/>
            <person name="Liu H.-C."/>
            <person name="Zhou Y.-G."/>
            <person name="Yu Y.-J."/>
            <person name="Li A.-H."/>
        </authorList>
    </citation>
    <scope>NUCLEOTIDE SEQUENCE [LARGE SCALE GENOMIC DNA]</scope>
    <source>
        <strain evidence="2 3">C22-A2</strain>
    </source>
</reference>
<dbReference type="RefSeq" id="WP_327607202.1">
    <property type="nucleotide sequence ID" value="NZ_JARZFX010000003.1"/>
</dbReference>
<protein>
    <recommendedName>
        <fullName evidence="4">Competence protein</fullName>
    </recommendedName>
</protein>
<organism evidence="2 3">
    <name type="scientific">Virgibacillus tibetensis</name>
    <dbReference type="NCBI Taxonomy" id="3042313"/>
    <lineage>
        <taxon>Bacteria</taxon>
        <taxon>Bacillati</taxon>
        <taxon>Bacillota</taxon>
        <taxon>Bacilli</taxon>
        <taxon>Bacillales</taxon>
        <taxon>Bacillaceae</taxon>
        <taxon>Virgibacillus</taxon>
    </lineage>
</organism>
<proteinExistence type="predicted"/>
<sequence length="49" mass="5775">MGKRSKSKRFSQQSADSVKKHDERFPYRSRFTDAERKQEEADKHTVGGF</sequence>
<dbReference type="Proteomes" id="UP001335737">
    <property type="component" value="Unassembled WGS sequence"/>
</dbReference>
<evidence type="ECO:0000256" key="1">
    <source>
        <dbReference type="SAM" id="MobiDB-lite"/>
    </source>
</evidence>
<keyword evidence="3" id="KW-1185">Reference proteome</keyword>
<gene>
    <name evidence="2" type="ORF">QGM71_09030</name>
</gene>